<reference evidence="4" key="1">
    <citation type="journal article" date="2020" name="Stud. Mycol.">
        <title>101 Dothideomycetes genomes: a test case for predicting lifestyles and emergence of pathogens.</title>
        <authorList>
            <person name="Haridas S."/>
            <person name="Albert R."/>
            <person name="Binder M."/>
            <person name="Bloem J."/>
            <person name="Labutti K."/>
            <person name="Salamov A."/>
            <person name="Andreopoulos B."/>
            <person name="Baker S."/>
            <person name="Barry K."/>
            <person name="Bills G."/>
            <person name="Bluhm B."/>
            <person name="Cannon C."/>
            <person name="Castanera R."/>
            <person name="Culley D."/>
            <person name="Daum C."/>
            <person name="Ezra D."/>
            <person name="Gonzalez J."/>
            <person name="Henrissat B."/>
            <person name="Kuo A."/>
            <person name="Liang C."/>
            <person name="Lipzen A."/>
            <person name="Lutzoni F."/>
            <person name="Magnuson J."/>
            <person name="Mondo S."/>
            <person name="Nolan M."/>
            <person name="Ohm R."/>
            <person name="Pangilinan J."/>
            <person name="Park H.-J."/>
            <person name="Ramirez L."/>
            <person name="Alfaro M."/>
            <person name="Sun H."/>
            <person name="Tritt A."/>
            <person name="Yoshinaga Y."/>
            <person name="Zwiers L.-H."/>
            <person name="Turgeon B."/>
            <person name="Goodwin S."/>
            <person name="Spatafora J."/>
            <person name="Crous P."/>
            <person name="Grigoriev I."/>
        </authorList>
    </citation>
    <scope>NUCLEOTIDE SEQUENCE</scope>
    <source>
        <strain evidence="4">CBS 130266</strain>
    </source>
</reference>
<dbReference type="InterPro" id="IPR052099">
    <property type="entry name" value="Regulatory_TF_Diverse"/>
</dbReference>
<keyword evidence="5" id="KW-1185">Reference proteome</keyword>
<feature type="domain" description="BHLH" evidence="3">
    <location>
        <begin position="276"/>
        <end position="343"/>
    </location>
</feature>
<feature type="region of interest" description="Disordered" evidence="2">
    <location>
        <begin position="210"/>
        <end position="276"/>
    </location>
</feature>
<dbReference type="GO" id="GO:0046983">
    <property type="term" value="F:protein dimerization activity"/>
    <property type="evidence" value="ECO:0007669"/>
    <property type="project" value="InterPro"/>
</dbReference>
<evidence type="ECO:0000256" key="1">
    <source>
        <dbReference type="SAM" id="Coils"/>
    </source>
</evidence>
<dbReference type="PROSITE" id="PS50888">
    <property type="entry name" value="BHLH"/>
    <property type="match status" value="1"/>
</dbReference>
<protein>
    <recommendedName>
        <fullName evidence="3">BHLH domain-containing protein</fullName>
    </recommendedName>
</protein>
<dbReference type="SMART" id="SM00353">
    <property type="entry name" value="HLH"/>
    <property type="match status" value="1"/>
</dbReference>
<proteinExistence type="predicted"/>
<evidence type="ECO:0000313" key="5">
    <source>
        <dbReference type="Proteomes" id="UP000800235"/>
    </source>
</evidence>
<dbReference type="OrthoDB" id="2133190at2759"/>
<dbReference type="InterPro" id="IPR011598">
    <property type="entry name" value="bHLH_dom"/>
</dbReference>
<accession>A0A9P4P0G9</accession>
<dbReference type="Pfam" id="PF00010">
    <property type="entry name" value="HLH"/>
    <property type="match status" value="1"/>
</dbReference>
<dbReference type="SUPFAM" id="SSF47459">
    <property type="entry name" value="HLH, helix-loop-helix DNA-binding domain"/>
    <property type="match status" value="1"/>
</dbReference>
<evidence type="ECO:0000256" key="2">
    <source>
        <dbReference type="SAM" id="MobiDB-lite"/>
    </source>
</evidence>
<feature type="compositionally biased region" description="Polar residues" evidence="2">
    <location>
        <begin position="243"/>
        <end position="260"/>
    </location>
</feature>
<dbReference type="EMBL" id="MU007012">
    <property type="protein sequence ID" value="KAF2435925.1"/>
    <property type="molecule type" value="Genomic_DNA"/>
</dbReference>
<dbReference type="CDD" id="cd11395">
    <property type="entry name" value="bHLHzip_SREBP_like"/>
    <property type="match status" value="1"/>
</dbReference>
<comment type="caution">
    <text evidence="4">The sequence shown here is derived from an EMBL/GenBank/DDBJ whole genome shotgun (WGS) entry which is preliminary data.</text>
</comment>
<organism evidence="4 5">
    <name type="scientific">Tothia fuscella</name>
    <dbReference type="NCBI Taxonomy" id="1048955"/>
    <lineage>
        <taxon>Eukaryota</taxon>
        <taxon>Fungi</taxon>
        <taxon>Dikarya</taxon>
        <taxon>Ascomycota</taxon>
        <taxon>Pezizomycotina</taxon>
        <taxon>Dothideomycetes</taxon>
        <taxon>Pleosporomycetidae</taxon>
        <taxon>Venturiales</taxon>
        <taxon>Cylindrosympodiaceae</taxon>
        <taxon>Tothia</taxon>
    </lineage>
</organism>
<evidence type="ECO:0000313" key="4">
    <source>
        <dbReference type="EMBL" id="KAF2435925.1"/>
    </source>
</evidence>
<gene>
    <name evidence="4" type="ORF">EJ08DRAFT_645594</name>
</gene>
<dbReference type="PANTHER" id="PTHR47336:SF2">
    <property type="entry name" value="TRANSCRIPTION FACTOR HMS1-RELATED"/>
    <property type="match status" value="1"/>
</dbReference>
<dbReference type="Proteomes" id="UP000800235">
    <property type="component" value="Unassembled WGS sequence"/>
</dbReference>
<name>A0A9P4P0G9_9PEZI</name>
<dbReference type="InterPro" id="IPR036638">
    <property type="entry name" value="HLH_DNA-bd_sf"/>
</dbReference>
<sequence length="390" mass="43595">MTAFDPRMFLDTQDINVKQETCLSTTSSNEASPNSTFQPDHLPSSFYNLPYETLDLSMYDPNLLPDSFFNDMYIPTDPLYLDGLDTLPELLHKSDSKTSTTPSSEHFDAYDFSTIPSQNDNSAIESPLEVATEGDKSIDHTKRQRVDLSDSKTACWTSPLCPNNKDGGSTPNPSSCGGECAPFLFSERTFTEPDPTINTSFLDIDISAESDYSPVEEPKENHKRRETSSTEKHKTRIGGRQQKAATGTRASTRKSTSIEQDTPIESIEGTTDLKNKKRIPHNEVERKYRDSVNNQMECLQRVVPVLQPTSRICDGADIEDLPVPSKPSKAVILASATSYIKQLEREKKEQKEQNELLQARVKALQTLVKCDDCSLMQYVKNMSIRGGLVT</sequence>
<dbReference type="Gene3D" id="4.10.280.10">
    <property type="entry name" value="Helix-loop-helix DNA-binding domain"/>
    <property type="match status" value="1"/>
</dbReference>
<feature type="coiled-coil region" evidence="1">
    <location>
        <begin position="333"/>
        <end position="367"/>
    </location>
</feature>
<evidence type="ECO:0000259" key="3">
    <source>
        <dbReference type="PROSITE" id="PS50888"/>
    </source>
</evidence>
<keyword evidence="1" id="KW-0175">Coiled coil</keyword>
<dbReference type="AlphaFoldDB" id="A0A9P4P0G9"/>
<dbReference type="PANTHER" id="PTHR47336">
    <property type="entry name" value="TRANSCRIPTION FACTOR HMS1-RELATED"/>
    <property type="match status" value="1"/>
</dbReference>